<dbReference type="eggNOG" id="ENOG502QQ0X">
    <property type="taxonomic scope" value="Eukaryota"/>
</dbReference>
<dbReference type="InterPro" id="IPR017850">
    <property type="entry name" value="Alkaline_phosphatase_core_sf"/>
</dbReference>
<dbReference type="InterPro" id="IPR004245">
    <property type="entry name" value="DUF229"/>
</dbReference>
<dbReference type="EMBL" id="CH916369">
    <property type="protein sequence ID" value="EDV92608.1"/>
    <property type="molecule type" value="Genomic_DNA"/>
</dbReference>
<keyword evidence="2" id="KW-1185">Reference proteome</keyword>
<name>B4JGD9_DROGR</name>
<dbReference type="AlphaFoldDB" id="B4JGD9"/>
<dbReference type="Gene3D" id="3.40.720.10">
    <property type="entry name" value="Alkaline Phosphatase, subunit A"/>
    <property type="match status" value="1"/>
</dbReference>
<dbReference type="GO" id="GO:0005615">
    <property type="term" value="C:extracellular space"/>
    <property type="evidence" value="ECO:0007669"/>
    <property type="project" value="TreeGrafter"/>
</dbReference>
<evidence type="ECO:0000313" key="2">
    <source>
        <dbReference type="Proteomes" id="UP000001070"/>
    </source>
</evidence>
<dbReference type="KEGG" id="dgr:6562995"/>
<gene>
    <name evidence="1" type="primary">Dgri\GH18743</name>
    <name evidence="1" type="ORF">Dgri_GH18743</name>
</gene>
<protein>
    <submittedName>
        <fullName evidence="1">GH18743</fullName>
    </submittedName>
</protein>
<dbReference type="Proteomes" id="UP000001070">
    <property type="component" value="Unassembled WGS sequence"/>
</dbReference>
<dbReference type="HOGENOM" id="CLU_018076_3_0_1"/>
<dbReference type="OMA" id="MYAEDAF"/>
<accession>B4JGD9</accession>
<sequence>MRVIRRNVQKLILMGSVASMFLLLYVLNSEQEDVDKSLKIEIIERSIRSMMNQGECRQPHLPLDNPEIMKFYKLVEKINCGSKPDWVMCEKSICFVKPEISAIHGDITCSYTDIIRKSDYTARFGRTVRIKEPYVLQNSDFVRVACHATSGERWFGMAYGIRDTVQRPPAPNLAPNLAVLPPEVVAQAQQQLQDLPTTPFYNVLMFGFDSLSRNAFMRKLPRSYAYLTQQLGAIVLQGYNIVGDGTPQALVPLLTGHTELELPETRKRVSGSGSVDAYPMIWRDFARLGYLTSFNEDLPYVGTFTYRMNGFDSQPVDHYLRTFYMQASNMLSGSAPNCVGNQPDHLVMLDYTKNFMMKYRDSPRFVFSFHGGLSHDSINLVGAADDDVHDWLVSLKEKSLLDDTILIFMADHGNRFAEVRATLQGKQEERLPFFSFAFPESFKKRFPQEYNNFLANEHHLSTPFDVHATLKHLIHLQTSGLYELTPDNNYDNLSNDIKTAPVQPRDIHISEQARGRAISLFERIPNNRSCADAYIEPHWCACLNWLPLTLNDTRYAGIIFKAASSIVDTINAATVERRQLCAPLQLVQVNWALRLQPHKELLEFKTNIDRDGFLADLSGHTVVHEEFYQLQLVTQPGQALYEASVAHNLHTFNVTTKLTDISRVNQYGTQAKCIYERDPELRKFCYCRE</sequence>
<dbReference type="PhylomeDB" id="B4JGD9"/>
<dbReference type="OrthoDB" id="413313at2759"/>
<dbReference type="Pfam" id="PF02995">
    <property type="entry name" value="DUF229"/>
    <property type="match status" value="1"/>
</dbReference>
<reference evidence="1 2" key="1">
    <citation type="journal article" date="2007" name="Nature">
        <title>Evolution of genes and genomes on the Drosophila phylogeny.</title>
        <authorList>
            <consortium name="Drosophila 12 Genomes Consortium"/>
            <person name="Clark A.G."/>
            <person name="Eisen M.B."/>
            <person name="Smith D.R."/>
            <person name="Bergman C.M."/>
            <person name="Oliver B."/>
            <person name="Markow T.A."/>
            <person name="Kaufman T.C."/>
            <person name="Kellis M."/>
            <person name="Gelbart W."/>
            <person name="Iyer V.N."/>
            <person name="Pollard D.A."/>
            <person name="Sackton T.B."/>
            <person name="Larracuente A.M."/>
            <person name="Singh N.D."/>
            <person name="Abad J.P."/>
            <person name="Abt D.N."/>
            <person name="Adryan B."/>
            <person name="Aguade M."/>
            <person name="Akashi H."/>
            <person name="Anderson W.W."/>
            <person name="Aquadro C.F."/>
            <person name="Ardell D.H."/>
            <person name="Arguello R."/>
            <person name="Artieri C.G."/>
            <person name="Barbash D.A."/>
            <person name="Barker D."/>
            <person name="Barsanti P."/>
            <person name="Batterham P."/>
            <person name="Batzoglou S."/>
            <person name="Begun D."/>
            <person name="Bhutkar A."/>
            <person name="Blanco E."/>
            <person name="Bosak S.A."/>
            <person name="Bradley R.K."/>
            <person name="Brand A.D."/>
            <person name="Brent M.R."/>
            <person name="Brooks A.N."/>
            <person name="Brown R.H."/>
            <person name="Butlin R.K."/>
            <person name="Caggese C."/>
            <person name="Calvi B.R."/>
            <person name="Bernardo de Carvalho A."/>
            <person name="Caspi A."/>
            <person name="Castrezana S."/>
            <person name="Celniker S.E."/>
            <person name="Chang J.L."/>
            <person name="Chapple C."/>
            <person name="Chatterji S."/>
            <person name="Chinwalla A."/>
            <person name="Civetta A."/>
            <person name="Clifton S.W."/>
            <person name="Comeron J.M."/>
            <person name="Costello J.C."/>
            <person name="Coyne J.A."/>
            <person name="Daub J."/>
            <person name="David R.G."/>
            <person name="Delcher A.L."/>
            <person name="Delehaunty K."/>
            <person name="Do C.B."/>
            <person name="Ebling H."/>
            <person name="Edwards K."/>
            <person name="Eickbush T."/>
            <person name="Evans J.D."/>
            <person name="Filipski A."/>
            <person name="Findeiss S."/>
            <person name="Freyhult E."/>
            <person name="Fulton L."/>
            <person name="Fulton R."/>
            <person name="Garcia A.C."/>
            <person name="Gardiner A."/>
            <person name="Garfield D.A."/>
            <person name="Garvin B.E."/>
            <person name="Gibson G."/>
            <person name="Gilbert D."/>
            <person name="Gnerre S."/>
            <person name="Godfrey J."/>
            <person name="Good R."/>
            <person name="Gotea V."/>
            <person name="Gravely B."/>
            <person name="Greenberg A.J."/>
            <person name="Griffiths-Jones S."/>
            <person name="Gross S."/>
            <person name="Guigo R."/>
            <person name="Gustafson E.A."/>
            <person name="Haerty W."/>
            <person name="Hahn M.W."/>
            <person name="Halligan D.L."/>
            <person name="Halpern A.L."/>
            <person name="Halter G.M."/>
            <person name="Han M.V."/>
            <person name="Heger A."/>
            <person name="Hillier L."/>
            <person name="Hinrichs A.S."/>
            <person name="Holmes I."/>
            <person name="Hoskins R.A."/>
            <person name="Hubisz M.J."/>
            <person name="Hultmark D."/>
            <person name="Huntley M.A."/>
            <person name="Jaffe D.B."/>
            <person name="Jagadeeshan S."/>
            <person name="Jeck W.R."/>
            <person name="Johnson J."/>
            <person name="Jones C.D."/>
            <person name="Jordan W.C."/>
            <person name="Karpen G.H."/>
            <person name="Kataoka E."/>
            <person name="Keightley P.D."/>
            <person name="Kheradpour P."/>
            <person name="Kirkness E.F."/>
            <person name="Koerich L.B."/>
            <person name="Kristiansen K."/>
            <person name="Kudrna D."/>
            <person name="Kulathinal R.J."/>
            <person name="Kumar S."/>
            <person name="Kwok R."/>
            <person name="Lander E."/>
            <person name="Langley C.H."/>
            <person name="Lapoint R."/>
            <person name="Lazzaro B.P."/>
            <person name="Lee S.J."/>
            <person name="Levesque L."/>
            <person name="Li R."/>
            <person name="Lin C.F."/>
            <person name="Lin M.F."/>
            <person name="Lindblad-Toh K."/>
            <person name="Llopart A."/>
            <person name="Long M."/>
            <person name="Low L."/>
            <person name="Lozovsky E."/>
            <person name="Lu J."/>
            <person name="Luo M."/>
            <person name="Machado C.A."/>
            <person name="Makalowski W."/>
            <person name="Marzo M."/>
            <person name="Matsuda M."/>
            <person name="Matzkin L."/>
            <person name="McAllister B."/>
            <person name="McBride C.S."/>
            <person name="McKernan B."/>
            <person name="McKernan K."/>
            <person name="Mendez-Lago M."/>
            <person name="Minx P."/>
            <person name="Mollenhauer M.U."/>
            <person name="Montooth K."/>
            <person name="Mount S.M."/>
            <person name="Mu X."/>
            <person name="Myers E."/>
            <person name="Negre B."/>
            <person name="Newfeld S."/>
            <person name="Nielsen R."/>
            <person name="Noor M.A."/>
            <person name="O'Grady P."/>
            <person name="Pachter L."/>
            <person name="Papaceit M."/>
            <person name="Parisi M.J."/>
            <person name="Parisi M."/>
            <person name="Parts L."/>
            <person name="Pedersen J.S."/>
            <person name="Pesole G."/>
            <person name="Phillippy A.M."/>
            <person name="Ponting C.P."/>
            <person name="Pop M."/>
            <person name="Porcelli D."/>
            <person name="Powell J.R."/>
            <person name="Prohaska S."/>
            <person name="Pruitt K."/>
            <person name="Puig M."/>
            <person name="Quesneville H."/>
            <person name="Ram K.R."/>
            <person name="Rand D."/>
            <person name="Rasmussen M.D."/>
            <person name="Reed L.K."/>
            <person name="Reenan R."/>
            <person name="Reily A."/>
            <person name="Remington K.A."/>
            <person name="Rieger T.T."/>
            <person name="Ritchie M.G."/>
            <person name="Robin C."/>
            <person name="Rogers Y.H."/>
            <person name="Rohde C."/>
            <person name="Rozas J."/>
            <person name="Rubenfield M.J."/>
            <person name="Ruiz A."/>
            <person name="Russo S."/>
            <person name="Salzberg S.L."/>
            <person name="Sanchez-Gracia A."/>
            <person name="Saranga D.J."/>
            <person name="Sato H."/>
            <person name="Schaeffer S.W."/>
            <person name="Schatz M.C."/>
            <person name="Schlenke T."/>
            <person name="Schwartz R."/>
            <person name="Segarra C."/>
            <person name="Singh R.S."/>
            <person name="Sirot L."/>
            <person name="Sirota M."/>
            <person name="Sisneros N.B."/>
            <person name="Smith C.D."/>
            <person name="Smith T.F."/>
            <person name="Spieth J."/>
            <person name="Stage D.E."/>
            <person name="Stark A."/>
            <person name="Stephan W."/>
            <person name="Strausberg R.L."/>
            <person name="Strempel S."/>
            <person name="Sturgill D."/>
            <person name="Sutton G."/>
            <person name="Sutton G.G."/>
            <person name="Tao W."/>
            <person name="Teichmann S."/>
            <person name="Tobari Y.N."/>
            <person name="Tomimura Y."/>
            <person name="Tsolas J.M."/>
            <person name="Valente V.L."/>
            <person name="Venter E."/>
            <person name="Venter J.C."/>
            <person name="Vicario S."/>
            <person name="Vieira F.G."/>
            <person name="Vilella A.J."/>
            <person name="Villasante A."/>
            <person name="Walenz B."/>
            <person name="Wang J."/>
            <person name="Wasserman M."/>
            <person name="Watts T."/>
            <person name="Wilson D."/>
            <person name="Wilson R.K."/>
            <person name="Wing R.A."/>
            <person name="Wolfner M.F."/>
            <person name="Wong A."/>
            <person name="Wong G.K."/>
            <person name="Wu C.I."/>
            <person name="Wu G."/>
            <person name="Yamamoto D."/>
            <person name="Yang H.P."/>
            <person name="Yang S.P."/>
            <person name="Yorke J.A."/>
            <person name="Yoshida K."/>
            <person name="Zdobnov E."/>
            <person name="Zhang P."/>
            <person name="Zhang Y."/>
            <person name="Zimin A.V."/>
            <person name="Baldwin J."/>
            <person name="Abdouelleil A."/>
            <person name="Abdulkadir J."/>
            <person name="Abebe A."/>
            <person name="Abera B."/>
            <person name="Abreu J."/>
            <person name="Acer S.C."/>
            <person name="Aftuck L."/>
            <person name="Alexander A."/>
            <person name="An P."/>
            <person name="Anderson E."/>
            <person name="Anderson S."/>
            <person name="Arachi H."/>
            <person name="Azer M."/>
            <person name="Bachantsang P."/>
            <person name="Barry A."/>
            <person name="Bayul T."/>
            <person name="Berlin A."/>
            <person name="Bessette D."/>
            <person name="Bloom T."/>
            <person name="Blye J."/>
            <person name="Boguslavskiy L."/>
            <person name="Bonnet C."/>
            <person name="Boukhgalter B."/>
            <person name="Bourzgui I."/>
            <person name="Brown A."/>
            <person name="Cahill P."/>
            <person name="Channer S."/>
            <person name="Cheshatsang Y."/>
            <person name="Chuda L."/>
            <person name="Citroen M."/>
            <person name="Collymore A."/>
            <person name="Cooke P."/>
            <person name="Costello M."/>
            <person name="D'Aco K."/>
            <person name="Daza R."/>
            <person name="De Haan G."/>
            <person name="DeGray S."/>
            <person name="DeMaso C."/>
            <person name="Dhargay N."/>
            <person name="Dooley K."/>
            <person name="Dooley E."/>
            <person name="Doricent M."/>
            <person name="Dorje P."/>
            <person name="Dorjee K."/>
            <person name="Dupes A."/>
            <person name="Elong R."/>
            <person name="Falk J."/>
            <person name="Farina A."/>
            <person name="Faro S."/>
            <person name="Ferguson D."/>
            <person name="Fisher S."/>
            <person name="Foley C.D."/>
            <person name="Franke A."/>
            <person name="Friedrich D."/>
            <person name="Gadbois L."/>
            <person name="Gearin G."/>
            <person name="Gearin C.R."/>
            <person name="Giannoukos G."/>
            <person name="Goode T."/>
            <person name="Graham J."/>
            <person name="Grandbois E."/>
            <person name="Grewal S."/>
            <person name="Gyaltsen K."/>
            <person name="Hafez N."/>
            <person name="Hagos B."/>
            <person name="Hall J."/>
            <person name="Henson C."/>
            <person name="Hollinger A."/>
            <person name="Honan T."/>
            <person name="Huard M.D."/>
            <person name="Hughes L."/>
            <person name="Hurhula B."/>
            <person name="Husby M.E."/>
            <person name="Kamat A."/>
            <person name="Kanga B."/>
            <person name="Kashin S."/>
            <person name="Khazanovich D."/>
            <person name="Kisner P."/>
            <person name="Lance K."/>
            <person name="Lara M."/>
            <person name="Lee W."/>
            <person name="Lennon N."/>
            <person name="Letendre F."/>
            <person name="LeVine R."/>
            <person name="Lipovsky A."/>
            <person name="Liu X."/>
            <person name="Liu J."/>
            <person name="Liu S."/>
            <person name="Lokyitsang T."/>
            <person name="Lokyitsang Y."/>
            <person name="Lubonja R."/>
            <person name="Lui A."/>
            <person name="MacDonald P."/>
            <person name="Magnisalis V."/>
            <person name="Maru K."/>
            <person name="Matthews C."/>
            <person name="McCusker W."/>
            <person name="McDonough S."/>
            <person name="Mehta T."/>
            <person name="Meldrim J."/>
            <person name="Meneus L."/>
            <person name="Mihai O."/>
            <person name="Mihalev A."/>
            <person name="Mihova T."/>
            <person name="Mittelman R."/>
            <person name="Mlenga V."/>
            <person name="Montmayeur A."/>
            <person name="Mulrain L."/>
            <person name="Navidi A."/>
            <person name="Naylor J."/>
            <person name="Negash T."/>
            <person name="Nguyen T."/>
            <person name="Nguyen N."/>
            <person name="Nicol R."/>
            <person name="Norbu C."/>
            <person name="Norbu N."/>
            <person name="Novod N."/>
            <person name="O'Neill B."/>
            <person name="Osman S."/>
            <person name="Markiewicz E."/>
            <person name="Oyono O.L."/>
            <person name="Patti C."/>
            <person name="Phunkhang P."/>
            <person name="Pierre F."/>
            <person name="Priest M."/>
            <person name="Raghuraman S."/>
            <person name="Rege F."/>
            <person name="Reyes R."/>
            <person name="Rise C."/>
            <person name="Rogov P."/>
            <person name="Ross K."/>
            <person name="Ryan E."/>
            <person name="Settipalli S."/>
            <person name="Shea T."/>
            <person name="Sherpa N."/>
            <person name="Shi L."/>
            <person name="Shih D."/>
            <person name="Sparrow T."/>
            <person name="Spaulding J."/>
            <person name="Stalker J."/>
            <person name="Stange-Thomann N."/>
            <person name="Stavropoulos S."/>
            <person name="Stone C."/>
            <person name="Strader C."/>
            <person name="Tesfaye S."/>
            <person name="Thomson T."/>
            <person name="Thoulutsang Y."/>
            <person name="Thoulutsang D."/>
            <person name="Topham K."/>
            <person name="Topping I."/>
            <person name="Tsamla T."/>
            <person name="Vassiliev H."/>
            <person name="Vo A."/>
            <person name="Wangchuk T."/>
            <person name="Wangdi T."/>
            <person name="Weiand M."/>
            <person name="Wilkinson J."/>
            <person name="Wilson A."/>
            <person name="Yadav S."/>
            <person name="Young G."/>
            <person name="Yu Q."/>
            <person name="Zembek L."/>
            <person name="Zhong D."/>
            <person name="Zimmer A."/>
            <person name="Zwirko Z."/>
            <person name="Jaffe D.B."/>
            <person name="Alvarez P."/>
            <person name="Brockman W."/>
            <person name="Butler J."/>
            <person name="Chin C."/>
            <person name="Gnerre S."/>
            <person name="Grabherr M."/>
            <person name="Kleber M."/>
            <person name="Mauceli E."/>
            <person name="MacCallum I."/>
        </authorList>
    </citation>
    <scope>NUCLEOTIDE SEQUENCE [LARGE SCALE GENOMIC DNA]</scope>
    <source>
        <strain evidence="2">Tucson 15287-2541.00</strain>
    </source>
</reference>
<dbReference type="PANTHER" id="PTHR10974">
    <property type="entry name" value="FI08016P-RELATED"/>
    <property type="match status" value="1"/>
</dbReference>
<dbReference type="SUPFAM" id="SSF53649">
    <property type="entry name" value="Alkaline phosphatase-like"/>
    <property type="match status" value="1"/>
</dbReference>
<dbReference type="InParanoid" id="B4JGD9"/>
<organism evidence="2">
    <name type="scientific">Drosophila grimshawi</name>
    <name type="common">Hawaiian fruit fly</name>
    <name type="synonym">Idiomyia grimshawi</name>
    <dbReference type="NCBI Taxonomy" id="7222"/>
    <lineage>
        <taxon>Eukaryota</taxon>
        <taxon>Metazoa</taxon>
        <taxon>Ecdysozoa</taxon>
        <taxon>Arthropoda</taxon>
        <taxon>Hexapoda</taxon>
        <taxon>Insecta</taxon>
        <taxon>Pterygota</taxon>
        <taxon>Neoptera</taxon>
        <taxon>Endopterygota</taxon>
        <taxon>Diptera</taxon>
        <taxon>Brachycera</taxon>
        <taxon>Muscomorpha</taxon>
        <taxon>Ephydroidea</taxon>
        <taxon>Drosophilidae</taxon>
        <taxon>Drosophila</taxon>
        <taxon>Hawaiian Drosophila</taxon>
    </lineage>
</organism>
<dbReference type="FunCoup" id="B4JGD9">
    <property type="interactions" value="254"/>
</dbReference>
<evidence type="ECO:0000313" key="1">
    <source>
        <dbReference type="EMBL" id="EDV92608.1"/>
    </source>
</evidence>
<dbReference type="PANTHER" id="PTHR10974:SF73">
    <property type="entry name" value="FI21235P1"/>
    <property type="match status" value="1"/>
</dbReference>
<dbReference type="CDD" id="cd16021">
    <property type="entry name" value="ALP_like"/>
    <property type="match status" value="1"/>
</dbReference>
<proteinExistence type="predicted"/>
<dbReference type="FunFam" id="3.40.720.10:FF:000017">
    <property type="entry name" value="Predicted protein"/>
    <property type="match status" value="1"/>
</dbReference>
<dbReference type="STRING" id="7222.B4JGD9"/>